<evidence type="ECO:0000313" key="10">
    <source>
        <dbReference type="Proteomes" id="UP000198607"/>
    </source>
</evidence>
<dbReference type="Pfam" id="PF01182">
    <property type="entry name" value="Glucosamine_iso"/>
    <property type="match status" value="1"/>
</dbReference>
<dbReference type="GO" id="GO:0005975">
    <property type="term" value="P:carbohydrate metabolic process"/>
    <property type="evidence" value="ECO:0007669"/>
    <property type="project" value="UniProtKB-UniRule"/>
</dbReference>
<protein>
    <recommendedName>
        <fullName evidence="6 7">6-phosphogluconolactonase</fullName>
        <shortName evidence="7">6PGL</shortName>
        <ecNumber evidence="5 7">3.1.1.31</ecNumber>
    </recommendedName>
</protein>
<dbReference type="InterPro" id="IPR039104">
    <property type="entry name" value="6PGL"/>
</dbReference>
<dbReference type="PANTHER" id="PTHR11054">
    <property type="entry name" value="6-PHOSPHOGLUCONOLACTONASE"/>
    <property type="match status" value="1"/>
</dbReference>
<reference evidence="9 10" key="1">
    <citation type="submission" date="2016-10" db="EMBL/GenBank/DDBJ databases">
        <authorList>
            <person name="de Groot N.N."/>
        </authorList>
    </citation>
    <scope>NUCLEOTIDE SEQUENCE [LARGE SCALE GENOMIC DNA]</scope>
    <source>
        <strain evidence="9 10">DSM 5885</strain>
    </source>
</reference>
<evidence type="ECO:0000256" key="1">
    <source>
        <dbReference type="ARBA" id="ARBA00000832"/>
    </source>
</evidence>
<keyword evidence="7" id="KW-0378">Hydrolase</keyword>
<dbReference type="EMBL" id="FNCY01000017">
    <property type="protein sequence ID" value="SDI36141.1"/>
    <property type="molecule type" value="Genomic_DNA"/>
</dbReference>
<name>A0A1G8JY71_9RHOO</name>
<dbReference type="GO" id="GO:0006098">
    <property type="term" value="P:pentose-phosphate shunt"/>
    <property type="evidence" value="ECO:0007669"/>
    <property type="project" value="UniProtKB-UniPathway"/>
</dbReference>
<evidence type="ECO:0000256" key="3">
    <source>
        <dbReference type="ARBA" id="ARBA00004961"/>
    </source>
</evidence>
<evidence type="ECO:0000259" key="8">
    <source>
        <dbReference type="Pfam" id="PF01182"/>
    </source>
</evidence>
<dbReference type="Proteomes" id="UP000198607">
    <property type="component" value="Unassembled WGS sequence"/>
</dbReference>
<evidence type="ECO:0000256" key="5">
    <source>
        <dbReference type="ARBA" id="ARBA00013198"/>
    </source>
</evidence>
<comment type="catalytic activity">
    <reaction evidence="1 7">
        <text>6-phospho-D-glucono-1,5-lactone + H2O = 6-phospho-D-gluconate + H(+)</text>
        <dbReference type="Rhea" id="RHEA:12556"/>
        <dbReference type="ChEBI" id="CHEBI:15377"/>
        <dbReference type="ChEBI" id="CHEBI:15378"/>
        <dbReference type="ChEBI" id="CHEBI:57955"/>
        <dbReference type="ChEBI" id="CHEBI:58759"/>
        <dbReference type="EC" id="3.1.1.31"/>
    </reaction>
</comment>
<dbReference type="OrthoDB" id="9810967at2"/>
<evidence type="ECO:0000256" key="7">
    <source>
        <dbReference type="RuleBase" id="RU365095"/>
    </source>
</evidence>
<dbReference type="RefSeq" id="WP_091939142.1">
    <property type="nucleotide sequence ID" value="NZ_FNCY01000017.1"/>
</dbReference>
<evidence type="ECO:0000256" key="6">
    <source>
        <dbReference type="ARBA" id="ARBA00020337"/>
    </source>
</evidence>
<comment type="similarity">
    <text evidence="4 7">Belongs to the glucosamine/galactosamine-6-phosphate isomerase family. 6-phosphogluconolactonase subfamily.</text>
</comment>
<dbReference type="PANTHER" id="PTHR11054:SF0">
    <property type="entry name" value="6-PHOSPHOGLUCONOLACTONASE"/>
    <property type="match status" value="1"/>
</dbReference>
<dbReference type="NCBIfam" id="TIGR01198">
    <property type="entry name" value="pgl"/>
    <property type="match status" value="1"/>
</dbReference>
<keyword evidence="10" id="KW-1185">Reference proteome</keyword>
<dbReference type="InterPro" id="IPR005900">
    <property type="entry name" value="6-phosphogluconolactonase_DevB"/>
</dbReference>
<evidence type="ECO:0000256" key="2">
    <source>
        <dbReference type="ARBA" id="ARBA00002681"/>
    </source>
</evidence>
<dbReference type="AlphaFoldDB" id="A0A1G8JY71"/>
<evidence type="ECO:0000256" key="4">
    <source>
        <dbReference type="ARBA" id="ARBA00010662"/>
    </source>
</evidence>
<proteinExistence type="inferred from homology"/>
<dbReference type="EC" id="3.1.1.31" evidence="5 7"/>
<comment type="pathway">
    <text evidence="3 7">Carbohydrate degradation; pentose phosphate pathway; D-ribulose 5-phosphate from D-glucose 6-phosphate (oxidative stage): step 2/3.</text>
</comment>
<sequence length="235" mass="24622">MTASSHPPRWLGFADAAALQTAAVAAIADAAEAALRLRGRFDIVLAGGTTPKAIYAACRGLATDWSRWHCYFGDERCLPIDDPERNSVMARAAWLDHVPIPAAQIYAIPAELGATSGAVAYARTLSGVGSFDFVLLGLGEDGHTASLFPGHAWGETADAADALPVFNAPKPPPERVSMSAARLSRARRVVFAVTGESKRTAVNAWRAGEALPASAISADNAIEIFCEQGLLAPSP</sequence>
<gene>
    <name evidence="7" type="primary">pgl</name>
    <name evidence="9" type="ORF">SAMN05660652_03292</name>
</gene>
<dbReference type="UniPathway" id="UPA00115">
    <property type="reaction ID" value="UER00409"/>
</dbReference>
<organism evidence="9 10">
    <name type="scientific">Propionivibrio dicarboxylicus</name>
    <dbReference type="NCBI Taxonomy" id="83767"/>
    <lineage>
        <taxon>Bacteria</taxon>
        <taxon>Pseudomonadati</taxon>
        <taxon>Pseudomonadota</taxon>
        <taxon>Betaproteobacteria</taxon>
        <taxon>Rhodocyclales</taxon>
        <taxon>Rhodocyclaceae</taxon>
        <taxon>Propionivibrio</taxon>
    </lineage>
</organism>
<accession>A0A1G8JY71</accession>
<feature type="domain" description="Glucosamine/galactosamine-6-phosphate isomerase" evidence="8">
    <location>
        <begin position="15"/>
        <end position="218"/>
    </location>
</feature>
<dbReference type="CDD" id="cd01400">
    <property type="entry name" value="6PGL"/>
    <property type="match status" value="1"/>
</dbReference>
<dbReference type="STRING" id="83767.SAMN05660652_03292"/>
<dbReference type="SUPFAM" id="SSF100950">
    <property type="entry name" value="NagB/RpiA/CoA transferase-like"/>
    <property type="match status" value="1"/>
</dbReference>
<dbReference type="InterPro" id="IPR006148">
    <property type="entry name" value="Glc/Gal-6P_isomerase"/>
</dbReference>
<dbReference type="GO" id="GO:0017057">
    <property type="term" value="F:6-phosphogluconolactonase activity"/>
    <property type="evidence" value="ECO:0007669"/>
    <property type="project" value="UniProtKB-UniRule"/>
</dbReference>
<dbReference type="Gene3D" id="3.40.50.1360">
    <property type="match status" value="1"/>
</dbReference>
<dbReference type="InterPro" id="IPR037171">
    <property type="entry name" value="NagB/RpiA_transferase-like"/>
</dbReference>
<evidence type="ECO:0000313" key="9">
    <source>
        <dbReference type="EMBL" id="SDI36141.1"/>
    </source>
</evidence>
<comment type="function">
    <text evidence="2 7">Hydrolysis of 6-phosphogluconolactone to 6-phosphogluconate.</text>
</comment>